<organism evidence="2">
    <name type="scientific">Nothobranchius furzeri</name>
    <name type="common">Turquoise killifish</name>
    <dbReference type="NCBI Taxonomy" id="105023"/>
    <lineage>
        <taxon>Eukaryota</taxon>
        <taxon>Metazoa</taxon>
        <taxon>Chordata</taxon>
        <taxon>Craniata</taxon>
        <taxon>Vertebrata</taxon>
        <taxon>Euteleostomi</taxon>
        <taxon>Actinopterygii</taxon>
        <taxon>Neopterygii</taxon>
        <taxon>Teleostei</taxon>
        <taxon>Neoteleostei</taxon>
        <taxon>Acanthomorphata</taxon>
        <taxon>Ovalentaria</taxon>
        <taxon>Atherinomorphae</taxon>
        <taxon>Cyprinodontiformes</taxon>
        <taxon>Nothobranchiidae</taxon>
        <taxon>Nothobranchius</taxon>
    </lineage>
</organism>
<name>A0A1A8V0G0_NOTFU</name>
<sequence length="114" mass="12028">CNITSSLSITSSSRASTSISTTSSRASASTSTISSRSRASTSISTTSSRASASTSTISSRTVPHTSSSSRVCKPPRRHNLHRHLPPLILPLSHLPQLQDSLGNIWACLLRLING</sequence>
<accession>A0A1A8V0G0</accession>
<evidence type="ECO:0000256" key="1">
    <source>
        <dbReference type="SAM" id="MobiDB-lite"/>
    </source>
</evidence>
<reference evidence="2" key="1">
    <citation type="submission" date="2016-05" db="EMBL/GenBank/DDBJ databases">
        <authorList>
            <person name="Lavstsen T."/>
            <person name="Jespersen J.S."/>
        </authorList>
    </citation>
    <scope>NUCLEOTIDE SEQUENCE</scope>
    <source>
        <tissue evidence="2">Brain</tissue>
    </source>
</reference>
<feature type="region of interest" description="Disordered" evidence="1">
    <location>
        <begin position="1"/>
        <end position="80"/>
    </location>
</feature>
<gene>
    <name evidence="2" type="primary">KIAA2018</name>
</gene>
<feature type="compositionally biased region" description="Low complexity" evidence="1">
    <location>
        <begin position="1"/>
        <end position="71"/>
    </location>
</feature>
<proteinExistence type="predicted"/>
<feature type="non-terminal residue" evidence="2">
    <location>
        <position position="1"/>
    </location>
</feature>
<feature type="non-terminal residue" evidence="2">
    <location>
        <position position="114"/>
    </location>
</feature>
<reference evidence="2" key="2">
    <citation type="submission" date="2016-06" db="EMBL/GenBank/DDBJ databases">
        <title>The genome of a short-lived fish provides insights into sex chromosome evolution and the genetic control of aging.</title>
        <authorList>
            <person name="Reichwald K."/>
            <person name="Felder M."/>
            <person name="Petzold A."/>
            <person name="Koch P."/>
            <person name="Groth M."/>
            <person name="Platzer M."/>
        </authorList>
    </citation>
    <scope>NUCLEOTIDE SEQUENCE</scope>
    <source>
        <tissue evidence="2">Brain</tissue>
    </source>
</reference>
<evidence type="ECO:0000313" key="2">
    <source>
        <dbReference type="EMBL" id="SBS53336.1"/>
    </source>
</evidence>
<protein>
    <submittedName>
        <fullName evidence="2">KIAA2018</fullName>
    </submittedName>
</protein>
<dbReference type="AlphaFoldDB" id="A0A1A8V0G0"/>
<dbReference type="EMBL" id="HAEJ01012879">
    <property type="protein sequence ID" value="SBS53336.1"/>
    <property type="molecule type" value="Transcribed_RNA"/>
</dbReference>